<evidence type="ECO:0000313" key="2">
    <source>
        <dbReference type="Proteomes" id="UP000325313"/>
    </source>
</evidence>
<protein>
    <submittedName>
        <fullName evidence="1">Uncharacterized protein</fullName>
    </submittedName>
</protein>
<dbReference type="EMBL" id="VDEP01000283">
    <property type="protein sequence ID" value="KAA1111436.1"/>
    <property type="molecule type" value="Genomic_DNA"/>
</dbReference>
<organism evidence="1 2">
    <name type="scientific">Puccinia graminis f. sp. tritici</name>
    <dbReference type="NCBI Taxonomy" id="56615"/>
    <lineage>
        <taxon>Eukaryota</taxon>
        <taxon>Fungi</taxon>
        <taxon>Dikarya</taxon>
        <taxon>Basidiomycota</taxon>
        <taxon>Pucciniomycotina</taxon>
        <taxon>Pucciniomycetes</taxon>
        <taxon>Pucciniales</taxon>
        <taxon>Pucciniaceae</taxon>
        <taxon>Puccinia</taxon>
    </lineage>
</organism>
<dbReference type="Proteomes" id="UP000325313">
    <property type="component" value="Unassembled WGS sequence"/>
</dbReference>
<evidence type="ECO:0000313" key="1">
    <source>
        <dbReference type="EMBL" id="KAA1111436.1"/>
    </source>
</evidence>
<sequence>MPQAQIFRRGGGNYTPSKIRYSSKKIRVDLSANIRLELLALTTVIIQQGGVYGHRYIGVLAMSYITYLKAI</sequence>
<accession>A0A5B0QDX7</accession>
<comment type="caution">
    <text evidence="1">The sequence shown here is derived from an EMBL/GenBank/DDBJ whole genome shotgun (WGS) entry which is preliminary data.</text>
</comment>
<reference evidence="1 2" key="1">
    <citation type="submission" date="2019-05" db="EMBL/GenBank/DDBJ databases">
        <title>Emergence of the Ug99 lineage of the wheat stem rust pathogen through somatic hybridization.</title>
        <authorList>
            <person name="Li F."/>
            <person name="Upadhyaya N.M."/>
            <person name="Sperschneider J."/>
            <person name="Matny O."/>
            <person name="Nguyen-Phuc H."/>
            <person name="Mago R."/>
            <person name="Raley C."/>
            <person name="Miller M.E."/>
            <person name="Silverstein K.A.T."/>
            <person name="Henningsen E."/>
            <person name="Hirsch C.D."/>
            <person name="Visser B."/>
            <person name="Pretorius Z.A."/>
            <person name="Steffenson B.J."/>
            <person name="Schwessinger B."/>
            <person name="Dodds P.N."/>
            <person name="Figueroa M."/>
        </authorList>
    </citation>
    <scope>NUCLEOTIDE SEQUENCE [LARGE SCALE GENOMIC DNA]</scope>
    <source>
        <strain evidence="1 2">Ug99</strain>
    </source>
</reference>
<gene>
    <name evidence="1" type="ORF">PGTUg99_006935</name>
</gene>
<proteinExistence type="predicted"/>
<dbReference type="AlphaFoldDB" id="A0A5B0QDX7"/>
<name>A0A5B0QDX7_PUCGR</name>